<dbReference type="EMBL" id="LOCO01000007">
    <property type="protein sequence ID" value="KXO10345.1"/>
    <property type="molecule type" value="Genomic_DNA"/>
</dbReference>
<accession>A0A137SD24</accession>
<dbReference type="PANTHER" id="PTHR42743:SF2">
    <property type="entry name" value="AMINODEOXYCHORISMATE LYASE"/>
    <property type="match status" value="1"/>
</dbReference>
<evidence type="ECO:0000313" key="12">
    <source>
        <dbReference type="Proteomes" id="UP000070282"/>
    </source>
</evidence>
<dbReference type="InterPro" id="IPR001544">
    <property type="entry name" value="Aminotrans_IV"/>
</dbReference>
<sequence length="272" mass="29571">MFDLYWAEDGGVPPGDRGLAYGDGLFETIAIMGGKASLLGYHLDRMVRDAGRLAIPVARPELEAACARALERYSGLYPSLNWVLKLTLTRGSGGRGYRPEPRMKPSLIVSHSAFPSVPGPEGVVADFSRVPLTVNPLLAGIKSLNRLEQVMAARELQGDVFEVLMSNRDGHVVEGTRTNLFMLFEDVWLTPPASTLAVAGVMRRYVLDRLRIAGHEFREMPLTLDTLLGGSCQGLWLSNSVVGVVPVRNLAGHDLPVDQRLATIVGSPARLD</sequence>
<gene>
    <name evidence="11" type="ORF">J122_1860</name>
</gene>
<protein>
    <recommendedName>
        <fullName evidence="8 10">Aminodeoxychorismate lyase</fullName>
        <ecNumber evidence="8 10">4.1.3.38</ecNumber>
    </recommendedName>
</protein>
<dbReference type="NCBIfam" id="TIGR03461">
    <property type="entry name" value="pabC_Proteo"/>
    <property type="match status" value="1"/>
</dbReference>
<evidence type="ECO:0000256" key="4">
    <source>
        <dbReference type="ARBA" id="ARBA00022898"/>
    </source>
</evidence>
<dbReference type="InterPro" id="IPR050571">
    <property type="entry name" value="Class-IV_PLP-Dep_Aminotrnsfr"/>
</dbReference>
<dbReference type="Pfam" id="PF01063">
    <property type="entry name" value="Aminotran_4"/>
    <property type="match status" value="1"/>
</dbReference>
<dbReference type="AlphaFoldDB" id="A0A137SD24"/>
<reference evidence="12" key="1">
    <citation type="submission" date="2015-12" db="EMBL/GenBank/DDBJ databases">
        <authorList>
            <person name="Lima A."/>
            <person name="Farahani Zayas N."/>
            <person name="Castro Da Silva M.A."/>
            <person name="Cabral A."/>
            <person name="Pessatti M.L."/>
        </authorList>
    </citation>
    <scope>NUCLEOTIDE SEQUENCE [LARGE SCALE GENOMIC DNA]</scope>
    <source>
        <strain evidence="12">LAMA 842</strain>
    </source>
</reference>
<evidence type="ECO:0000256" key="6">
    <source>
        <dbReference type="ARBA" id="ARBA00023239"/>
    </source>
</evidence>
<dbReference type="Gene3D" id="3.30.470.10">
    <property type="match status" value="1"/>
</dbReference>
<evidence type="ECO:0000256" key="8">
    <source>
        <dbReference type="ARBA" id="ARBA00035676"/>
    </source>
</evidence>
<keyword evidence="4" id="KW-0663">Pyridoxal phosphate</keyword>
<comment type="caution">
    <text evidence="11">The sequence shown here is derived from an EMBL/GenBank/DDBJ whole genome shotgun (WGS) entry which is preliminary data.</text>
</comment>
<dbReference type="GO" id="GO:0008153">
    <property type="term" value="P:4-aminobenzoate biosynthetic process"/>
    <property type="evidence" value="ECO:0007669"/>
    <property type="project" value="UniProtKB-UniRule"/>
</dbReference>
<dbReference type="InterPro" id="IPR017824">
    <property type="entry name" value="Aminodeoxychorismate_lyase_IV"/>
</dbReference>
<evidence type="ECO:0000256" key="5">
    <source>
        <dbReference type="ARBA" id="ARBA00022909"/>
    </source>
</evidence>
<dbReference type="GO" id="GO:0005829">
    <property type="term" value="C:cytosol"/>
    <property type="evidence" value="ECO:0007669"/>
    <property type="project" value="TreeGrafter"/>
</dbReference>
<comment type="pathway">
    <text evidence="7">Cofactor biosynthesis; tetrahydrofolate biosynthesis; 4-aminobenzoate from chorismate: step 2/2.</text>
</comment>
<dbReference type="EC" id="4.1.3.38" evidence="8 10"/>
<evidence type="ECO:0000256" key="9">
    <source>
        <dbReference type="ARBA" id="ARBA00049529"/>
    </source>
</evidence>
<dbReference type="PATRIC" id="fig|1306954.6.peg.3834"/>
<organism evidence="11 12">
    <name type="scientific">Marinobacter excellens LAMA 842</name>
    <dbReference type="NCBI Taxonomy" id="1306954"/>
    <lineage>
        <taxon>Bacteria</taxon>
        <taxon>Pseudomonadati</taxon>
        <taxon>Pseudomonadota</taxon>
        <taxon>Gammaproteobacteria</taxon>
        <taxon>Pseudomonadales</taxon>
        <taxon>Marinobacteraceae</taxon>
        <taxon>Marinobacter</taxon>
    </lineage>
</organism>
<dbReference type="Proteomes" id="UP000070282">
    <property type="component" value="Unassembled WGS sequence"/>
</dbReference>
<dbReference type="InterPro" id="IPR043131">
    <property type="entry name" value="BCAT-like_N"/>
</dbReference>
<comment type="catalytic activity">
    <reaction evidence="9">
        <text>4-amino-4-deoxychorismate = 4-aminobenzoate + pyruvate + H(+)</text>
        <dbReference type="Rhea" id="RHEA:16201"/>
        <dbReference type="ChEBI" id="CHEBI:15361"/>
        <dbReference type="ChEBI" id="CHEBI:15378"/>
        <dbReference type="ChEBI" id="CHEBI:17836"/>
        <dbReference type="ChEBI" id="CHEBI:58406"/>
        <dbReference type="EC" id="4.1.3.38"/>
    </reaction>
</comment>
<name>A0A137SD24_9GAMM</name>
<dbReference type="GO" id="GO:0046656">
    <property type="term" value="P:folic acid biosynthetic process"/>
    <property type="evidence" value="ECO:0007669"/>
    <property type="project" value="UniProtKB-KW"/>
</dbReference>
<dbReference type="PANTHER" id="PTHR42743">
    <property type="entry name" value="AMINO-ACID AMINOTRANSFERASE"/>
    <property type="match status" value="1"/>
</dbReference>
<dbReference type="InterPro" id="IPR036038">
    <property type="entry name" value="Aminotransferase-like"/>
</dbReference>
<comment type="cofactor">
    <cofactor evidence="1">
        <name>pyridoxal 5'-phosphate</name>
        <dbReference type="ChEBI" id="CHEBI:597326"/>
    </cofactor>
</comment>
<dbReference type="SUPFAM" id="SSF56752">
    <property type="entry name" value="D-aminoacid aminotransferase-like PLP-dependent enzymes"/>
    <property type="match status" value="1"/>
</dbReference>
<keyword evidence="12" id="KW-1185">Reference proteome</keyword>
<keyword evidence="5" id="KW-0289">Folate biosynthesis</keyword>
<dbReference type="RefSeq" id="WP_061331909.1">
    <property type="nucleotide sequence ID" value="NZ_LOCO01000007.1"/>
</dbReference>
<evidence type="ECO:0000313" key="11">
    <source>
        <dbReference type="EMBL" id="KXO10345.1"/>
    </source>
</evidence>
<dbReference type="InterPro" id="IPR043132">
    <property type="entry name" value="BCAT-like_C"/>
</dbReference>
<evidence type="ECO:0000256" key="1">
    <source>
        <dbReference type="ARBA" id="ARBA00001933"/>
    </source>
</evidence>
<evidence type="ECO:0000256" key="7">
    <source>
        <dbReference type="ARBA" id="ARBA00035633"/>
    </source>
</evidence>
<dbReference type="GO" id="GO:0030170">
    <property type="term" value="F:pyridoxal phosphate binding"/>
    <property type="evidence" value="ECO:0007669"/>
    <property type="project" value="InterPro"/>
</dbReference>
<evidence type="ECO:0000256" key="2">
    <source>
        <dbReference type="ARBA" id="ARBA00009320"/>
    </source>
</evidence>
<dbReference type="GO" id="GO:0008696">
    <property type="term" value="F:4-amino-4-deoxychorismate lyase activity"/>
    <property type="evidence" value="ECO:0007669"/>
    <property type="project" value="UniProtKB-UniRule"/>
</dbReference>
<comment type="subunit">
    <text evidence="3">Homodimer.</text>
</comment>
<comment type="similarity">
    <text evidence="2">Belongs to the class-IV pyridoxal-phosphate-dependent aminotransferase family.</text>
</comment>
<dbReference type="Gene3D" id="3.20.10.10">
    <property type="entry name" value="D-amino Acid Aminotransferase, subunit A, domain 2"/>
    <property type="match status" value="1"/>
</dbReference>
<keyword evidence="6 11" id="KW-0456">Lyase</keyword>
<evidence type="ECO:0000256" key="10">
    <source>
        <dbReference type="NCBIfam" id="TIGR03461"/>
    </source>
</evidence>
<proteinExistence type="inferred from homology"/>
<evidence type="ECO:0000256" key="3">
    <source>
        <dbReference type="ARBA" id="ARBA00011738"/>
    </source>
</evidence>